<dbReference type="OrthoDB" id="9801127at2"/>
<keyword evidence="3 7" id="KW-0862">Zinc</keyword>
<protein>
    <recommendedName>
        <fullName evidence="9">Ferric uptake regulation protein</fullName>
    </recommendedName>
</protein>
<feature type="binding site" evidence="7">
    <location>
        <position position="158"/>
    </location>
    <ligand>
        <name>Zn(2+)</name>
        <dbReference type="ChEBI" id="CHEBI:29105"/>
    </ligand>
</feature>
<dbReference type="InterPro" id="IPR036388">
    <property type="entry name" value="WH-like_DNA-bd_sf"/>
</dbReference>
<dbReference type="InterPro" id="IPR043135">
    <property type="entry name" value="Fur_C"/>
</dbReference>
<evidence type="ECO:0000256" key="2">
    <source>
        <dbReference type="ARBA" id="ARBA00022491"/>
    </source>
</evidence>
<evidence type="ECO:0000256" key="5">
    <source>
        <dbReference type="ARBA" id="ARBA00023125"/>
    </source>
</evidence>
<comment type="cofactor">
    <cofactor evidence="7">
        <name>Zn(2+)</name>
        <dbReference type="ChEBI" id="CHEBI:29105"/>
    </cofactor>
    <text evidence="7">Binds 1 zinc ion per subunit.</text>
</comment>
<dbReference type="Proteomes" id="UP000006377">
    <property type="component" value="Chromosome"/>
</dbReference>
<dbReference type="GO" id="GO:1900376">
    <property type="term" value="P:regulation of secondary metabolite biosynthetic process"/>
    <property type="evidence" value="ECO:0007669"/>
    <property type="project" value="TreeGrafter"/>
</dbReference>
<keyword evidence="4 9" id="KW-0805">Transcription regulation</keyword>
<dbReference type="STRING" id="402881.Plav_0766"/>
<dbReference type="PANTHER" id="PTHR33202">
    <property type="entry name" value="ZINC UPTAKE REGULATION PROTEIN"/>
    <property type="match status" value="1"/>
</dbReference>
<dbReference type="KEGG" id="pla:Plav_0766"/>
<evidence type="ECO:0000256" key="6">
    <source>
        <dbReference type="ARBA" id="ARBA00023163"/>
    </source>
</evidence>
<keyword evidence="6 9" id="KW-0804">Transcription</keyword>
<comment type="similarity">
    <text evidence="1 9">Belongs to the Fur family.</text>
</comment>
<evidence type="ECO:0000256" key="3">
    <source>
        <dbReference type="ARBA" id="ARBA00022833"/>
    </source>
</evidence>
<evidence type="ECO:0000256" key="4">
    <source>
        <dbReference type="ARBA" id="ARBA00023015"/>
    </source>
</evidence>
<reference evidence="10 11" key="1">
    <citation type="journal article" date="2011" name="Stand. Genomic Sci.">
        <title>Complete genome sequence of Parvibaculum lavamentivorans type strain (DS-1(T)).</title>
        <authorList>
            <person name="Schleheck D."/>
            <person name="Weiss M."/>
            <person name="Pitluck S."/>
            <person name="Bruce D."/>
            <person name="Land M.L."/>
            <person name="Han S."/>
            <person name="Saunders E."/>
            <person name="Tapia R."/>
            <person name="Detter C."/>
            <person name="Brettin T."/>
            <person name="Han J."/>
            <person name="Woyke T."/>
            <person name="Goodwin L."/>
            <person name="Pennacchio L."/>
            <person name="Nolan M."/>
            <person name="Cook A.M."/>
            <person name="Kjelleberg S."/>
            <person name="Thomas T."/>
        </authorList>
    </citation>
    <scope>NUCLEOTIDE SEQUENCE [LARGE SCALE GENOMIC DNA]</scope>
    <source>
        <strain evidence="11">DS-1 / DSM 13023 / NCIMB 13966</strain>
    </source>
</reference>
<dbReference type="InterPro" id="IPR002481">
    <property type="entry name" value="FUR"/>
</dbReference>
<organism evidence="10 11">
    <name type="scientific">Parvibaculum lavamentivorans (strain DS-1 / DSM 13023 / NCIMB 13966)</name>
    <dbReference type="NCBI Taxonomy" id="402881"/>
    <lineage>
        <taxon>Bacteria</taxon>
        <taxon>Pseudomonadati</taxon>
        <taxon>Pseudomonadota</taxon>
        <taxon>Alphaproteobacteria</taxon>
        <taxon>Hyphomicrobiales</taxon>
        <taxon>Parvibaculaceae</taxon>
        <taxon>Parvibaculum</taxon>
    </lineage>
</organism>
<proteinExistence type="inferred from homology"/>
<sequence length="160" mass="17504">MAARGAAQAHTSHNHRACIDDALATARTLCEQRGAQLTPLREKVLQIVWKSHKPMGAYDVLDELSRSHKSARPPTVYRALDFLMGEGLIHKIESLNAYLGCIEAGAPHSGQFLICRQCGATEEIVDPRLETALEAVAGRARFKAERKIVEISGVCVRCVS</sequence>
<dbReference type="GO" id="GO:0008270">
    <property type="term" value="F:zinc ion binding"/>
    <property type="evidence" value="ECO:0007669"/>
    <property type="project" value="TreeGrafter"/>
</dbReference>
<keyword evidence="11" id="KW-1185">Reference proteome</keyword>
<name>A7HR56_PARL1</name>
<evidence type="ECO:0000256" key="7">
    <source>
        <dbReference type="PIRSR" id="PIRSR602481-1"/>
    </source>
</evidence>
<dbReference type="HOGENOM" id="CLU_096072_2_1_5"/>
<dbReference type="GO" id="GO:0003700">
    <property type="term" value="F:DNA-binding transcription factor activity"/>
    <property type="evidence" value="ECO:0007669"/>
    <property type="project" value="UniProtKB-UniRule"/>
</dbReference>
<feature type="binding site" evidence="8">
    <location>
        <position position="130"/>
    </location>
    <ligand>
        <name>Fe cation</name>
        <dbReference type="ChEBI" id="CHEBI:24875"/>
    </ligand>
</feature>
<feature type="binding site" evidence="7">
    <location>
        <position position="155"/>
    </location>
    <ligand>
        <name>Zn(2+)</name>
        <dbReference type="ChEBI" id="CHEBI:29105"/>
    </ligand>
</feature>
<evidence type="ECO:0000256" key="9">
    <source>
        <dbReference type="RuleBase" id="RU364037"/>
    </source>
</evidence>
<dbReference type="RefSeq" id="WP_012109639.1">
    <property type="nucleotide sequence ID" value="NC_009719.1"/>
</dbReference>
<keyword evidence="2 9" id="KW-0678">Repressor</keyword>
<feature type="binding site" evidence="7">
    <location>
        <position position="118"/>
    </location>
    <ligand>
        <name>Zn(2+)</name>
        <dbReference type="ChEBI" id="CHEBI:29105"/>
    </ligand>
</feature>
<dbReference type="InterPro" id="IPR036390">
    <property type="entry name" value="WH_DNA-bd_sf"/>
</dbReference>
<comment type="cofactor">
    <cofactor evidence="8">
        <name>Mn(2+)</name>
        <dbReference type="ChEBI" id="CHEBI:29035"/>
    </cofactor>
    <cofactor evidence="8">
        <name>Fe(2+)</name>
        <dbReference type="ChEBI" id="CHEBI:29033"/>
    </cofactor>
    <text evidence="8">Binds 1 Mn(2+) or Fe(2+) ion per subunit.</text>
</comment>
<dbReference type="SUPFAM" id="SSF46785">
    <property type="entry name" value="Winged helix' DNA-binding domain"/>
    <property type="match status" value="1"/>
</dbReference>
<gene>
    <name evidence="9" type="primary">fur</name>
    <name evidence="10" type="ordered locus">Plav_0766</name>
</gene>
<evidence type="ECO:0000313" key="10">
    <source>
        <dbReference type="EMBL" id="ABS62389.1"/>
    </source>
</evidence>
<keyword evidence="5 9" id="KW-0238">DNA-binding</keyword>
<accession>A7HR56</accession>
<comment type="subunit">
    <text evidence="9">Homodimer.</text>
</comment>
<dbReference type="eggNOG" id="COG0735">
    <property type="taxonomic scope" value="Bacteria"/>
</dbReference>
<dbReference type="Pfam" id="PF01475">
    <property type="entry name" value="FUR"/>
    <property type="match status" value="1"/>
</dbReference>
<evidence type="ECO:0000256" key="1">
    <source>
        <dbReference type="ARBA" id="ARBA00007957"/>
    </source>
</evidence>
<dbReference type="AlphaFoldDB" id="A7HR56"/>
<keyword evidence="7 9" id="KW-0479">Metal-binding</keyword>
<dbReference type="GO" id="GO:0005829">
    <property type="term" value="C:cytosol"/>
    <property type="evidence" value="ECO:0007669"/>
    <property type="project" value="TreeGrafter"/>
</dbReference>
<keyword evidence="9" id="KW-0963">Cytoplasm</keyword>
<comment type="subcellular location">
    <subcellularLocation>
        <location evidence="9">Cytoplasm</location>
    </subcellularLocation>
</comment>
<dbReference type="EMBL" id="CP000774">
    <property type="protein sequence ID" value="ABS62389.1"/>
    <property type="molecule type" value="Genomic_DNA"/>
</dbReference>
<dbReference type="PANTHER" id="PTHR33202:SF6">
    <property type="entry name" value="ZINC UPTAKE REGULATION PROTEIN"/>
    <property type="match status" value="1"/>
</dbReference>
<evidence type="ECO:0000256" key="8">
    <source>
        <dbReference type="PIRSR" id="PIRSR602481-2"/>
    </source>
</evidence>
<dbReference type="GO" id="GO:0000976">
    <property type="term" value="F:transcription cis-regulatory region binding"/>
    <property type="evidence" value="ECO:0007669"/>
    <property type="project" value="TreeGrafter"/>
</dbReference>
<dbReference type="GO" id="GO:0045892">
    <property type="term" value="P:negative regulation of DNA-templated transcription"/>
    <property type="evidence" value="ECO:0007669"/>
    <property type="project" value="TreeGrafter"/>
</dbReference>
<dbReference type="Gene3D" id="1.10.10.10">
    <property type="entry name" value="Winged helix-like DNA-binding domain superfamily/Winged helix DNA-binding domain"/>
    <property type="match status" value="1"/>
</dbReference>
<dbReference type="Gene3D" id="3.30.1490.190">
    <property type="match status" value="1"/>
</dbReference>
<feature type="binding site" evidence="7">
    <location>
        <position position="115"/>
    </location>
    <ligand>
        <name>Zn(2+)</name>
        <dbReference type="ChEBI" id="CHEBI:29105"/>
    </ligand>
</feature>
<keyword evidence="8 9" id="KW-0408">Iron</keyword>
<evidence type="ECO:0000313" key="11">
    <source>
        <dbReference type="Proteomes" id="UP000006377"/>
    </source>
</evidence>
<dbReference type="CDD" id="cd07153">
    <property type="entry name" value="Fur_like"/>
    <property type="match status" value="1"/>
</dbReference>